<dbReference type="STRING" id="51670.SAMN04488557_1026"/>
<dbReference type="RefSeq" id="WP_092865028.1">
    <property type="nucleotide sequence ID" value="NZ_FPCH01000001.1"/>
</dbReference>
<proteinExistence type="predicted"/>
<protein>
    <submittedName>
        <fullName evidence="3">Phenylacetate-coenzyme A ligase PaaK, adenylate-forming domain family</fullName>
    </submittedName>
</protein>
<dbReference type="InterPro" id="IPR053158">
    <property type="entry name" value="CapK_Type1_Caps_Biosynth"/>
</dbReference>
<evidence type="ECO:0000256" key="1">
    <source>
        <dbReference type="SAM" id="MobiDB-lite"/>
    </source>
</evidence>
<dbReference type="Proteomes" id="UP000199423">
    <property type="component" value="Unassembled WGS sequence"/>
</dbReference>
<evidence type="ECO:0000313" key="3">
    <source>
        <dbReference type="EMBL" id="SFV28522.1"/>
    </source>
</evidence>
<dbReference type="InterPro" id="IPR000873">
    <property type="entry name" value="AMP-dep_synth/lig_dom"/>
</dbReference>
<name>A0A1I7N1H4_9HYPH</name>
<feature type="domain" description="AMP-dependent synthetase/ligase" evidence="2">
    <location>
        <begin position="113"/>
        <end position="314"/>
    </location>
</feature>
<evidence type="ECO:0000259" key="2">
    <source>
        <dbReference type="Pfam" id="PF00501"/>
    </source>
</evidence>
<sequence>MRGFLAAAYDQLKLALAIRSLLPPRPGDLAARAKAKEERFRHLLRYAYDNSPYYRKKFQGIDLKTCAITDLPTLTKVEMMANLDDIFTDRDLRRADLERFMLDPANIGAYYKDKFAVCHTSGSQGQPAIIVQDKPAILTTFAAQFARGKKLSRRFLPHLQRLFNPARFSIITQKPGFYPSSTFFNYFPERARRFLKLQRLSVFDPPDVLVEKLNEFQPNFITGYTSSLETITRELQAGRLKRPRDLEQMMNISEPLPEPIAERVEKAFGVHITNVYSMAECMALTCGCQTTHGSHLNDELAFLEVVYANGKPVPNGTPGSKVLLTNLYNMAQPIIRYEVDDIVTISATPCDCGSLLPLVKAVQGRSKDQFWVNVDGEIRDLPYYVFLLALHNETRLAEHQFLQTGVNRFVLRAAPLPGQTLSAEKLREYIQQSVTTEGFANVIHFDIELVDRILPEESGKVRRAKNLFGPPPASPALEGRPAAEVR</sequence>
<dbReference type="PANTHER" id="PTHR36932">
    <property type="entry name" value="CAPSULAR POLYSACCHARIDE BIOSYNTHESIS PROTEIN"/>
    <property type="match status" value="1"/>
</dbReference>
<keyword evidence="4" id="KW-1185">Reference proteome</keyword>
<reference evidence="4" key="1">
    <citation type="submission" date="2016-10" db="EMBL/GenBank/DDBJ databases">
        <authorList>
            <person name="Varghese N."/>
            <person name="Submissions S."/>
        </authorList>
    </citation>
    <scope>NUCLEOTIDE SEQUENCE [LARGE SCALE GENOMIC DNA]</scope>
    <source>
        <strain evidence="4">DSM 1565</strain>
    </source>
</reference>
<gene>
    <name evidence="3" type="ORF">SAMN04488557_1026</name>
</gene>
<dbReference type="InterPro" id="IPR042099">
    <property type="entry name" value="ANL_N_sf"/>
</dbReference>
<dbReference type="SUPFAM" id="SSF56801">
    <property type="entry name" value="Acetyl-CoA synthetase-like"/>
    <property type="match status" value="1"/>
</dbReference>
<evidence type="ECO:0000313" key="4">
    <source>
        <dbReference type="Proteomes" id="UP000199423"/>
    </source>
</evidence>
<dbReference type="Pfam" id="PF00501">
    <property type="entry name" value="AMP-binding"/>
    <property type="match status" value="1"/>
</dbReference>
<accession>A0A1I7N1H4</accession>
<dbReference type="AlphaFoldDB" id="A0A1I7N1H4"/>
<dbReference type="Gene3D" id="3.40.50.12780">
    <property type="entry name" value="N-terminal domain of ligase-like"/>
    <property type="match status" value="1"/>
</dbReference>
<dbReference type="GO" id="GO:0016874">
    <property type="term" value="F:ligase activity"/>
    <property type="evidence" value="ECO:0007669"/>
    <property type="project" value="UniProtKB-KW"/>
</dbReference>
<feature type="region of interest" description="Disordered" evidence="1">
    <location>
        <begin position="464"/>
        <end position="486"/>
    </location>
</feature>
<dbReference type="OrthoDB" id="580775at2"/>
<dbReference type="PANTHER" id="PTHR36932:SF1">
    <property type="entry name" value="CAPSULAR POLYSACCHARIDE BIOSYNTHESIS PROTEIN"/>
    <property type="match status" value="1"/>
</dbReference>
<organism evidence="3 4">
    <name type="scientific">Hyphomicrobium facile</name>
    <dbReference type="NCBI Taxonomy" id="51670"/>
    <lineage>
        <taxon>Bacteria</taxon>
        <taxon>Pseudomonadati</taxon>
        <taxon>Pseudomonadota</taxon>
        <taxon>Alphaproteobacteria</taxon>
        <taxon>Hyphomicrobiales</taxon>
        <taxon>Hyphomicrobiaceae</taxon>
        <taxon>Hyphomicrobium</taxon>
    </lineage>
</organism>
<dbReference type="EMBL" id="FPCH01000001">
    <property type="protein sequence ID" value="SFV28522.1"/>
    <property type="molecule type" value="Genomic_DNA"/>
</dbReference>
<keyword evidence="3" id="KW-0436">Ligase</keyword>